<reference evidence="1" key="1">
    <citation type="journal article" date="2010" name="DNA Res.">
        <title>A possible role for short introns in the acquisition of stroma-targeting peptides in the flagellate Euglena gracilis.</title>
        <authorList>
            <person name="Vesteg M."/>
            <person name="Vacula R."/>
            <person name="Steiner J.M."/>
            <person name="Mateasikova B."/>
            <person name="Loffelhardt W."/>
            <person name="Brejova B."/>
            <person name="Krajcovic J."/>
        </authorList>
    </citation>
    <scope>NUCLEOTIDE SEQUENCE</scope>
    <source>
        <strain evidence="1">SAG 1224-5/25</strain>
    </source>
</reference>
<feature type="non-terminal residue" evidence="1">
    <location>
        <position position="1"/>
    </location>
</feature>
<dbReference type="EMBL" id="GQ925709">
    <property type="protein sequence ID" value="ADJ93799.1"/>
    <property type="molecule type" value="Genomic_DNA"/>
</dbReference>
<protein>
    <submittedName>
        <fullName evidence="1">Chloroplast photosystem II protein M</fullName>
    </submittedName>
</protein>
<feature type="non-terminal residue" evidence="1">
    <location>
        <position position="124"/>
    </location>
</feature>
<proteinExistence type="predicted"/>
<sequence>AETTLYAPVATTLQPAVVQAPISQMAATNDMSVNTVEEAPVDEMVETVYAAPQAQGVNGWAAGIAAATGALVGAIAYKAKAAVQRVPTIAPVDVYTKGALPAATMLAAATRLGHADELSGANRH</sequence>
<name>D8VEQ8_EUGGR</name>
<dbReference type="AlphaFoldDB" id="D8VEQ8"/>
<organism evidence="1">
    <name type="scientific">Euglena gracilis</name>
    <dbReference type="NCBI Taxonomy" id="3039"/>
    <lineage>
        <taxon>Eukaryota</taxon>
        <taxon>Discoba</taxon>
        <taxon>Euglenozoa</taxon>
        <taxon>Euglenida</taxon>
        <taxon>Spirocuta</taxon>
        <taxon>Euglenophyceae</taxon>
        <taxon>Euglenales</taxon>
        <taxon>Euglenaceae</taxon>
        <taxon>Euglena</taxon>
    </lineage>
</organism>
<accession>D8VEQ8</accession>
<evidence type="ECO:0000313" key="1">
    <source>
        <dbReference type="EMBL" id="ADJ93799.1"/>
    </source>
</evidence>
<gene>
    <name evidence="1" type="primary">psbM</name>
</gene>